<dbReference type="AlphaFoldDB" id="A0A1I6H1F6"/>
<accession>A0A1I6H1F6</accession>
<name>A0A1I6H1F6_9GAMM</name>
<dbReference type="SUPFAM" id="SSF51055">
    <property type="entry name" value="Carbohydrate binding domain"/>
    <property type="match status" value="1"/>
</dbReference>
<feature type="signal peptide" evidence="2">
    <location>
        <begin position="1"/>
        <end position="30"/>
    </location>
</feature>
<organism evidence="3 4">
    <name type="scientific">Marinobacter gudaonensis</name>
    <dbReference type="NCBI Taxonomy" id="375760"/>
    <lineage>
        <taxon>Bacteria</taxon>
        <taxon>Pseudomonadati</taxon>
        <taxon>Pseudomonadota</taxon>
        <taxon>Gammaproteobacteria</taxon>
        <taxon>Pseudomonadales</taxon>
        <taxon>Marinobacteraceae</taxon>
        <taxon>Marinobacter</taxon>
    </lineage>
</organism>
<keyword evidence="4" id="KW-1185">Reference proteome</keyword>
<evidence type="ECO:0000313" key="3">
    <source>
        <dbReference type="EMBL" id="SFR48157.1"/>
    </source>
</evidence>
<dbReference type="RefSeq" id="WP_091988959.1">
    <property type="nucleotide sequence ID" value="NZ_FOYV01000001.1"/>
</dbReference>
<feature type="region of interest" description="Disordered" evidence="1">
    <location>
        <begin position="86"/>
        <end position="124"/>
    </location>
</feature>
<dbReference type="GO" id="GO:0030246">
    <property type="term" value="F:carbohydrate binding"/>
    <property type="evidence" value="ECO:0007669"/>
    <property type="project" value="InterPro"/>
</dbReference>
<proteinExistence type="predicted"/>
<dbReference type="GO" id="GO:0005975">
    <property type="term" value="P:carbohydrate metabolic process"/>
    <property type="evidence" value="ECO:0007669"/>
    <property type="project" value="InterPro"/>
</dbReference>
<sequence length="187" mass="20402">MSYPLHHMFRRVFCLVLFLAGATTTLSAAAQPCDPEASQWIPSRYYPAGTVVFHKGDWYESRELHQGLEPGITFEWIELDSVPDCGKPEQAAEDAGKDAAMGAANGGGGKAVPEMPKAGPSERGMNDLGQCEKPDPWQFSRSYTVGSLATHGGQIWEAIRPTNGDMPGMTEPPRWKLVKEHCALEAL</sequence>
<gene>
    <name evidence="3" type="ORF">SAMN04488073_1976</name>
</gene>
<dbReference type="Gene3D" id="2.10.10.20">
    <property type="entry name" value="Carbohydrate-binding module superfamily 5/12"/>
    <property type="match status" value="1"/>
</dbReference>
<dbReference type="EMBL" id="FOYV01000001">
    <property type="protein sequence ID" value="SFR48157.1"/>
    <property type="molecule type" value="Genomic_DNA"/>
</dbReference>
<evidence type="ECO:0000256" key="1">
    <source>
        <dbReference type="SAM" id="MobiDB-lite"/>
    </source>
</evidence>
<dbReference type="InterPro" id="IPR036573">
    <property type="entry name" value="CBM_sf_5/12"/>
</dbReference>
<dbReference type="GO" id="GO:0004553">
    <property type="term" value="F:hydrolase activity, hydrolyzing O-glycosyl compounds"/>
    <property type="evidence" value="ECO:0007669"/>
    <property type="project" value="InterPro"/>
</dbReference>
<reference evidence="4" key="1">
    <citation type="submission" date="2016-10" db="EMBL/GenBank/DDBJ databases">
        <authorList>
            <person name="Varghese N."/>
            <person name="Submissions S."/>
        </authorList>
    </citation>
    <scope>NUCLEOTIDE SEQUENCE [LARGE SCALE GENOMIC DNA]</scope>
    <source>
        <strain evidence="4">CGMCC 1.6294</strain>
    </source>
</reference>
<feature type="chain" id="PRO_5011676770" description="Carbohydrate binding domain-containing protein" evidence="2">
    <location>
        <begin position="31"/>
        <end position="187"/>
    </location>
</feature>
<evidence type="ECO:0008006" key="5">
    <source>
        <dbReference type="Google" id="ProtNLM"/>
    </source>
</evidence>
<evidence type="ECO:0000313" key="4">
    <source>
        <dbReference type="Proteomes" id="UP000199290"/>
    </source>
</evidence>
<dbReference type="OrthoDB" id="6367814at2"/>
<keyword evidence="2" id="KW-0732">Signal</keyword>
<dbReference type="GO" id="GO:0005576">
    <property type="term" value="C:extracellular region"/>
    <property type="evidence" value="ECO:0007669"/>
    <property type="project" value="InterPro"/>
</dbReference>
<dbReference type="STRING" id="375760.SAMN04488073_1976"/>
<dbReference type="Proteomes" id="UP000199290">
    <property type="component" value="Unassembled WGS sequence"/>
</dbReference>
<evidence type="ECO:0000256" key="2">
    <source>
        <dbReference type="SAM" id="SignalP"/>
    </source>
</evidence>
<protein>
    <recommendedName>
        <fullName evidence="5">Carbohydrate binding domain-containing protein</fullName>
    </recommendedName>
</protein>